<proteinExistence type="predicted"/>
<dbReference type="GO" id="GO:0003677">
    <property type="term" value="F:DNA binding"/>
    <property type="evidence" value="ECO:0007669"/>
    <property type="project" value="InterPro"/>
</dbReference>
<dbReference type="InterPro" id="IPR003477">
    <property type="entry name" value="PemK-like"/>
</dbReference>
<gene>
    <name evidence="1" type="ORF">SAMN04244572_02834</name>
</gene>
<dbReference type="Proteomes" id="UP000199250">
    <property type="component" value="Unassembled WGS sequence"/>
</dbReference>
<dbReference type="RefSeq" id="WP_090732761.1">
    <property type="nucleotide sequence ID" value="NZ_FNYQ01000050.1"/>
</dbReference>
<dbReference type="GO" id="GO:0016075">
    <property type="term" value="P:rRNA catabolic process"/>
    <property type="evidence" value="ECO:0007669"/>
    <property type="project" value="TreeGrafter"/>
</dbReference>
<evidence type="ECO:0000313" key="2">
    <source>
        <dbReference type="Proteomes" id="UP000199250"/>
    </source>
</evidence>
<name>A0A1H6WIR0_9GAMM</name>
<dbReference type="Pfam" id="PF02452">
    <property type="entry name" value="PemK_toxin"/>
    <property type="match status" value="1"/>
</dbReference>
<dbReference type="OrthoDB" id="9808744at2"/>
<dbReference type="SUPFAM" id="SSF50118">
    <property type="entry name" value="Cell growth inhibitor/plasmid maintenance toxic component"/>
    <property type="match status" value="1"/>
</dbReference>
<dbReference type="Gene3D" id="2.30.30.110">
    <property type="match status" value="1"/>
</dbReference>
<reference evidence="1 2" key="1">
    <citation type="submission" date="2016-10" db="EMBL/GenBank/DDBJ databases">
        <authorList>
            <person name="de Groot N.N."/>
        </authorList>
    </citation>
    <scope>NUCLEOTIDE SEQUENCE [LARGE SCALE GENOMIC DNA]</scope>
    <source>
        <strain evidence="1 2">DSM 373</strain>
    </source>
</reference>
<dbReference type="InterPro" id="IPR011067">
    <property type="entry name" value="Plasmid_toxin/cell-grow_inhib"/>
</dbReference>
<sequence length="131" mass="14197">MMRITEAVRKQLKPGDLIRIALDPTVGSETQKTRPCIVLTEQALNAVSRTIIVVPLSTGSGPIMRLFPVLDPTQNDCGMHGSAVVTQMRALDPVARQGQWLGRVTDPAFLDAVRLNLAATLGITLDLLDPR</sequence>
<protein>
    <submittedName>
        <fullName evidence="1">mRNA interferase MazF</fullName>
    </submittedName>
</protein>
<dbReference type="GO" id="GO:0006402">
    <property type="term" value="P:mRNA catabolic process"/>
    <property type="evidence" value="ECO:0007669"/>
    <property type="project" value="TreeGrafter"/>
</dbReference>
<dbReference type="GO" id="GO:0004521">
    <property type="term" value="F:RNA endonuclease activity"/>
    <property type="evidence" value="ECO:0007669"/>
    <property type="project" value="TreeGrafter"/>
</dbReference>
<accession>A0A1H6WIR0</accession>
<dbReference type="AlphaFoldDB" id="A0A1H6WIR0"/>
<evidence type="ECO:0000313" key="1">
    <source>
        <dbReference type="EMBL" id="SEJ12372.1"/>
    </source>
</evidence>
<dbReference type="PANTHER" id="PTHR33988">
    <property type="entry name" value="ENDORIBONUCLEASE MAZF-RELATED"/>
    <property type="match status" value="1"/>
</dbReference>
<dbReference type="EMBL" id="FNYQ01000050">
    <property type="protein sequence ID" value="SEJ12372.1"/>
    <property type="molecule type" value="Genomic_DNA"/>
</dbReference>
<organism evidence="1 2">
    <name type="scientific">Azotobacter beijerinckii</name>
    <dbReference type="NCBI Taxonomy" id="170623"/>
    <lineage>
        <taxon>Bacteria</taxon>
        <taxon>Pseudomonadati</taxon>
        <taxon>Pseudomonadota</taxon>
        <taxon>Gammaproteobacteria</taxon>
        <taxon>Pseudomonadales</taxon>
        <taxon>Pseudomonadaceae</taxon>
        <taxon>Azotobacter</taxon>
    </lineage>
</organism>